<feature type="compositionally biased region" description="Basic and acidic residues" evidence="1">
    <location>
        <begin position="35"/>
        <end position="53"/>
    </location>
</feature>
<dbReference type="GeneID" id="56059929"/>
<gene>
    <name evidence="2" type="ORF">C5F47_07665</name>
</gene>
<evidence type="ECO:0000313" key="2">
    <source>
        <dbReference type="EMBL" id="QLH03431.1"/>
    </source>
</evidence>
<dbReference type="AlphaFoldDB" id="A0A7D5M188"/>
<feature type="compositionally biased region" description="Basic and acidic residues" evidence="1">
    <location>
        <begin position="1"/>
        <end position="20"/>
    </location>
</feature>
<dbReference type="RefSeq" id="WP_179360551.1">
    <property type="nucleotide sequence ID" value="NZ_CP026993.1"/>
</dbReference>
<feature type="compositionally biased region" description="Basic residues" evidence="1">
    <location>
        <begin position="21"/>
        <end position="33"/>
    </location>
</feature>
<feature type="region of interest" description="Disordered" evidence="1">
    <location>
        <begin position="1"/>
        <end position="66"/>
    </location>
</feature>
<feature type="compositionally biased region" description="Basic residues" evidence="1">
    <location>
        <begin position="54"/>
        <end position="66"/>
    </location>
</feature>
<sequence>MVRKKLTEKEIEKQKEEQKVRAKASRAARRSGKSIKTEGKVSKATAKTKEVRSSKKVAAVKKRTRS</sequence>
<accession>A0A7D5M188</accession>
<proteinExistence type="predicted"/>
<organism evidence="2 3">
    <name type="scientific">Nitrosopumilus cobalaminigenes</name>
    <dbReference type="NCBI Taxonomy" id="1470066"/>
    <lineage>
        <taxon>Archaea</taxon>
        <taxon>Nitrososphaerota</taxon>
        <taxon>Nitrososphaeria</taxon>
        <taxon>Nitrosopumilales</taxon>
        <taxon>Nitrosopumilaceae</taxon>
        <taxon>Nitrosopumilus</taxon>
    </lineage>
</organism>
<keyword evidence="3" id="KW-1185">Reference proteome</keyword>
<dbReference type="EMBL" id="CP026993">
    <property type="protein sequence ID" value="QLH03431.1"/>
    <property type="molecule type" value="Genomic_DNA"/>
</dbReference>
<evidence type="ECO:0000256" key="1">
    <source>
        <dbReference type="SAM" id="MobiDB-lite"/>
    </source>
</evidence>
<dbReference type="Proteomes" id="UP000509771">
    <property type="component" value="Chromosome"/>
</dbReference>
<reference evidence="2 3" key="1">
    <citation type="submission" date="2018-02" db="EMBL/GenBank/DDBJ databases">
        <title>Complete genome of Nitrosopumilus cobalaminigenes HCA1.</title>
        <authorList>
            <person name="Qin W."/>
            <person name="Zheng Y."/>
            <person name="Stahl D.A."/>
        </authorList>
    </citation>
    <scope>NUCLEOTIDE SEQUENCE [LARGE SCALE GENOMIC DNA]</scope>
    <source>
        <strain evidence="2 3">HCA1</strain>
    </source>
</reference>
<evidence type="ECO:0000313" key="3">
    <source>
        <dbReference type="Proteomes" id="UP000509771"/>
    </source>
</evidence>
<protein>
    <submittedName>
        <fullName evidence="2">Uncharacterized protein</fullName>
    </submittedName>
</protein>
<name>A0A7D5M188_9ARCH</name>
<dbReference type="KEGG" id="ncl:C5F47_07665"/>